<keyword evidence="3" id="KW-1185">Reference proteome</keyword>
<gene>
    <name evidence="2" type="ORF">E0H73_43685</name>
</gene>
<sequence>MRIKKAAVVLVAGVLGPDALVHMFWATTGTSWPASSLTELSRGLLNADVSFAPLNLVVIASMPAAAALLVLARAGMLGQLGADSRPGCRSSPPSP</sequence>
<evidence type="ECO:0000313" key="2">
    <source>
        <dbReference type="EMBL" id="TCC46968.1"/>
    </source>
</evidence>
<name>A0A4R0JPV0_9ACTN</name>
<dbReference type="RefSeq" id="WP_131366915.1">
    <property type="nucleotide sequence ID" value="NZ_SJKB01000032.1"/>
</dbReference>
<keyword evidence="1" id="KW-0472">Membrane</keyword>
<keyword evidence="1" id="KW-0812">Transmembrane</keyword>
<evidence type="ECO:0000313" key="3">
    <source>
        <dbReference type="Proteomes" id="UP000291144"/>
    </source>
</evidence>
<proteinExistence type="predicted"/>
<dbReference type="Proteomes" id="UP000291144">
    <property type="component" value="Unassembled WGS sequence"/>
</dbReference>
<dbReference type="EMBL" id="SJKB01000032">
    <property type="protein sequence ID" value="TCC46968.1"/>
    <property type="molecule type" value="Genomic_DNA"/>
</dbReference>
<accession>A0A4R0JPV0</accession>
<protein>
    <recommendedName>
        <fullName evidence="4">DUF998 domain-containing protein</fullName>
    </recommendedName>
</protein>
<evidence type="ECO:0008006" key="4">
    <source>
        <dbReference type="Google" id="ProtNLM"/>
    </source>
</evidence>
<organism evidence="2 3">
    <name type="scientific">Kribbella pittospori</name>
    <dbReference type="NCBI Taxonomy" id="722689"/>
    <lineage>
        <taxon>Bacteria</taxon>
        <taxon>Bacillati</taxon>
        <taxon>Actinomycetota</taxon>
        <taxon>Actinomycetes</taxon>
        <taxon>Propionibacteriales</taxon>
        <taxon>Kribbellaceae</taxon>
        <taxon>Kribbella</taxon>
    </lineage>
</organism>
<dbReference type="AlphaFoldDB" id="A0A4R0JPV0"/>
<feature type="transmembrane region" description="Helical" evidence="1">
    <location>
        <begin position="50"/>
        <end position="71"/>
    </location>
</feature>
<comment type="caution">
    <text evidence="2">The sequence shown here is derived from an EMBL/GenBank/DDBJ whole genome shotgun (WGS) entry which is preliminary data.</text>
</comment>
<keyword evidence="1" id="KW-1133">Transmembrane helix</keyword>
<evidence type="ECO:0000256" key="1">
    <source>
        <dbReference type="SAM" id="Phobius"/>
    </source>
</evidence>
<reference evidence="2 3" key="1">
    <citation type="submission" date="2019-02" db="EMBL/GenBank/DDBJ databases">
        <title>Kribbella capetownensis sp. nov. and Kribbella speibonae sp. nov., isolated from soil.</title>
        <authorList>
            <person name="Curtis S.M."/>
            <person name="Norton I."/>
            <person name="Everest G.J."/>
            <person name="Meyers P.R."/>
        </authorList>
    </citation>
    <scope>NUCLEOTIDE SEQUENCE [LARGE SCALE GENOMIC DNA]</scope>
    <source>
        <strain evidence="2 3">NRRL B-24813</strain>
    </source>
</reference>